<evidence type="ECO:0000259" key="9">
    <source>
        <dbReference type="PROSITE" id="PS50850"/>
    </source>
</evidence>
<dbReference type="PROSITE" id="PS50850">
    <property type="entry name" value="MFS"/>
    <property type="match status" value="1"/>
</dbReference>
<dbReference type="AlphaFoldDB" id="A0A118KK22"/>
<dbReference type="RefSeq" id="WP_059729135.1">
    <property type="nucleotide sequence ID" value="NZ_LOYH01000037.1"/>
</dbReference>
<feature type="domain" description="Major facilitator superfamily (MFS) profile" evidence="9">
    <location>
        <begin position="24"/>
        <end position="523"/>
    </location>
</feature>
<dbReference type="InterPro" id="IPR036259">
    <property type="entry name" value="MFS_trans_sf"/>
</dbReference>
<dbReference type="InterPro" id="IPR004638">
    <property type="entry name" value="EmrB-like"/>
</dbReference>
<organism evidence="10 11">
    <name type="scientific">Burkholderia cepacia</name>
    <name type="common">Pseudomonas cepacia</name>
    <dbReference type="NCBI Taxonomy" id="292"/>
    <lineage>
        <taxon>Bacteria</taxon>
        <taxon>Pseudomonadati</taxon>
        <taxon>Pseudomonadota</taxon>
        <taxon>Betaproteobacteria</taxon>
        <taxon>Burkholderiales</taxon>
        <taxon>Burkholderiaceae</taxon>
        <taxon>Burkholderia</taxon>
        <taxon>Burkholderia cepacia complex</taxon>
    </lineage>
</organism>
<comment type="caution">
    <text evidence="10">The sequence shown here is derived from an EMBL/GenBank/DDBJ whole genome shotgun (WGS) entry which is preliminary data.</text>
</comment>
<feature type="transmembrane region" description="Helical" evidence="8">
    <location>
        <begin position="210"/>
        <end position="232"/>
    </location>
</feature>
<protein>
    <submittedName>
        <fullName evidence="10">Disulfide bond formation protein DsbA</fullName>
    </submittedName>
</protein>
<dbReference type="NCBIfam" id="TIGR00711">
    <property type="entry name" value="efflux_EmrB"/>
    <property type="match status" value="1"/>
</dbReference>
<evidence type="ECO:0000256" key="7">
    <source>
        <dbReference type="ARBA" id="ARBA00023136"/>
    </source>
</evidence>
<dbReference type="InterPro" id="IPR020846">
    <property type="entry name" value="MFS_dom"/>
</dbReference>
<dbReference type="PRINTS" id="PR01036">
    <property type="entry name" value="TCRTETB"/>
</dbReference>
<feature type="transmembrane region" description="Helical" evidence="8">
    <location>
        <begin position="313"/>
        <end position="335"/>
    </location>
</feature>
<feature type="transmembrane region" description="Helical" evidence="8">
    <location>
        <begin position="286"/>
        <end position="307"/>
    </location>
</feature>
<feature type="transmembrane region" description="Helical" evidence="8">
    <location>
        <begin position="176"/>
        <end position="198"/>
    </location>
</feature>
<feature type="transmembrane region" description="Helical" evidence="8">
    <location>
        <begin position="244"/>
        <end position="265"/>
    </location>
</feature>
<dbReference type="CDD" id="cd17503">
    <property type="entry name" value="MFS_LmrB_MDR_like"/>
    <property type="match status" value="1"/>
</dbReference>
<dbReference type="SUPFAM" id="SSF103473">
    <property type="entry name" value="MFS general substrate transporter"/>
    <property type="match status" value="1"/>
</dbReference>
<dbReference type="EMBL" id="LOYH01000037">
    <property type="protein sequence ID" value="KVK84511.1"/>
    <property type="molecule type" value="Genomic_DNA"/>
</dbReference>
<evidence type="ECO:0000256" key="8">
    <source>
        <dbReference type="SAM" id="Phobius"/>
    </source>
</evidence>
<name>A0A118KK22_BURCE</name>
<feature type="transmembrane region" description="Helical" evidence="8">
    <location>
        <begin position="148"/>
        <end position="170"/>
    </location>
</feature>
<accession>A0A118KK22</accession>
<feature type="transmembrane region" description="Helical" evidence="8">
    <location>
        <begin position="67"/>
        <end position="84"/>
    </location>
</feature>
<dbReference type="InterPro" id="IPR011701">
    <property type="entry name" value="MFS"/>
</dbReference>
<evidence type="ECO:0000256" key="6">
    <source>
        <dbReference type="ARBA" id="ARBA00022989"/>
    </source>
</evidence>
<keyword evidence="5 8" id="KW-0812">Transmembrane</keyword>
<feature type="transmembrane region" description="Helical" evidence="8">
    <location>
        <begin position="376"/>
        <end position="399"/>
    </location>
</feature>
<evidence type="ECO:0000313" key="10">
    <source>
        <dbReference type="EMBL" id="KVK84511.1"/>
    </source>
</evidence>
<feature type="transmembrane region" description="Helical" evidence="8">
    <location>
        <begin position="411"/>
        <end position="432"/>
    </location>
</feature>
<feature type="transmembrane region" description="Helical" evidence="8">
    <location>
        <begin position="22"/>
        <end position="46"/>
    </location>
</feature>
<dbReference type="Gene3D" id="1.20.1250.20">
    <property type="entry name" value="MFS general substrate transporter like domains"/>
    <property type="match status" value="1"/>
</dbReference>
<dbReference type="Pfam" id="PF07690">
    <property type="entry name" value="MFS_1"/>
    <property type="match status" value="1"/>
</dbReference>
<evidence type="ECO:0000313" key="11">
    <source>
        <dbReference type="Proteomes" id="UP000069001"/>
    </source>
</evidence>
<feature type="transmembrane region" description="Helical" evidence="8">
    <location>
        <begin position="494"/>
        <end position="518"/>
    </location>
</feature>
<evidence type="ECO:0000256" key="1">
    <source>
        <dbReference type="ARBA" id="ARBA00004651"/>
    </source>
</evidence>
<gene>
    <name evidence="10" type="ORF">WS90_10955</name>
</gene>
<reference evidence="10 11" key="1">
    <citation type="submission" date="2015-11" db="EMBL/GenBank/DDBJ databases">
        <title>Expanding the genomic diversity of Burkholderia species for the development of highly accurate diagnostics.</title>
        <authorList>
            <person name="Sahl J."/>
            <person name="Keim P."/>
            <person name="Wagner D."/>
        </authorList>
    </citation>
    <scope>NUCLEOTIDE SEQUENCE [LARGE SCALE GENOMIC DNA]</scope>
    <source>
        <strain evidence="10 11">MSMB1302</strain>
    </source>
</reference>
<proteinExistence type="inferred from homology"/>
<feature type="transmembrane region" description="Helical" evidence="8">
    <location>
        <begin position="90"/>
        <end position="111"/>
    </location>
</feature>
<dbReference type="Proteomes" id="UP000069001">
    <property type="component" value="Unassembled WGS sequence"/>
</dbReference>
<evidence type="ECO:0000256" key="2">
    <source>
        <dbReference type="ARBA" id="ARBA00008537"/>
    </source>
</evidence>
<dbReference type="PANTHER" id="PTHR42718:SF9">
    <property type="entry name" value="MAJOR FACILITATOR SUPERFAMILY MULTIDRUG TRANSPORTER MFSC"/>
    <property type="match status" value="1"/>
</dbReference>
<sequence>MNRPPDRPGEHGDAWRPAANPWLVAIVVTLAAFMEVLDTTIVNVALPHIAGTMSASYDEATWTLTSYLVANGIVLPISGFFGRLLGRKRYFVLCIAAFTVCSFLCGVATNLGELIVFRVLQGLFGGGLQPNQQSIILDTFPPEQRNRAFSISAVAIVVAPVLGPTLGGWITDHFSWRWVFLLNVPIGVLTVLAVMQLVEDPPWRRGAERGISVDYVGIGLIAIGLGCLQVMLDRGEDEDWFGSPFIRVFAVLSALGLVGATLWLLRAKKPVVDLSCLRDRNFALGCVTIATFAAVLYGSAVIVPQLAQQHLGYTATLAGLVLSPGALLITLEIPFVSRLMPHVQTRYLVGFGFVLLCGALAYSRMLVPDIDYRHLVMIRCAQSLAIGFMFVPITTLAYLTVPRRLNDDASALFTMFRNVAGSIGISLSTALIRERTQARMAHLSGHMSPLSQNFQAALQDNARAIGELTGGPPSVALQTATGRLYETFVLQATILAYIDVFALLAVFCAFSIPLTFLFSPAKAARGAGGH</sequence>
<comment type="subcellular location">
    <subcellularLocation>
        <location evidence="1">Cell membrane</location>
        <topology evidence="1">Multi-pass membrane protein</topology>
    </subcellularLocation>
</comment>
<comment type="similarity">
    <text evidence="2">Belongs to the major facilitator superfamily. EmrB family.</text>
</comment>
<dbReference type="GO" id="GO:0022857">
    <property type="term" value="F:transmembrane transporter activity"/>
    <property type="evidence" value="ECO:0007669"/>
    <property type="project" value="InterPro"/>
</dbReference>
<dbReference type="PANTHER" id="PTHR42718">
    <property type="entry name" value="MAJOR FACILITATOR SUPERFAMILY MULTIDRUG TRANSPORTER MFSC"/>
    <property type="match status" value="1"/>
</dbReference>
<feature type="transmembrane region" description="Helical" evidence="8">
    <location>
        <begin position="347"/>
        <end position="364"/>
    </location>
</feature>
<evidence type="ECO:0000256" key="3">
    <source>
        <dbReference type="ARBA" id="ARBA00022448"/>
    </source>
</evidence>
<keyword evidence="3" id="KW-0813">Transport</keyword>
<dbReference type="GO" id="GO:0005886">
    <property type="term" value="C:plasma membrane"/>
    <property type="evidence" value="ECO:0007669"/>
    <property type="project" value="UniProtKB-SubCell"/>
</dbReference>
<keyword evidence="7 8" id="KW-0472">Membrane</keyword>
<evidence type="ECO:0000256" key="4">
    <source>
        <dbReference type="ARBA" id="ARBA00022475"/>
    </source>
</evidence>
<evidence type="ECO:0000256" key="5">
    <source>
        <dbReference type="ARBA" id="ARBA00022692"/>
    </source>
</evidence>
<keyword evidence="6 8" id="KW-1133">Transmembrane helix</keyword>
<keyword evidence="4" id="KW-1003">Cell membrane</keyword>
<dbReference type="Gene3D" id="1.20.1720.10">
    <property type="entry name" value="Multidrug resistance protein D"/>
    <property type="match status" value="1"/>
</dbReference>